<dbReference type="Pfam" id="PF05226">
    <property type="entry name" value="CHASE2"/>
    <property type="match status" value="1"/>
</dbReference>
<dbReference type="EMBL" id="BMQL01000033">
    <property type="protein sequence ID" value="GGR24317.1"/>
    <property type="molecule type" value="Genomic_DNA"/>
</dbReference>
<dbReference type="RefSeq" id="WP_189092268.1">
    <property type="nucleotide sequence ID" value="NZ_BMQL01000033.1"/>
</dbReference>
<dbReference type="PANTHER" id="PTHR44757:SF2">
    <property type="entry name" value="BIOFILM ARCHITECTURE MAINTENANCE PROTEIN MBAA"/>
    <property type="match status" value="1"/>
</dbReference>
<dbReference type="InterPro" id="IPR029787">
    <property type="entry name" value="Nucleotide_cyclase"/>
</dbReference>
<sequence length="511" mass="55053">MRSFPEVASSASGTPARPVRPRRPLASSLTRWLIPAAAALGLLLSLPAALNQSLWDALNRSLPAPPDKRVLVVGIDDATLSDYGRIDTWNRSLYARALNTLNEAGVRATALDILFAGRASGDAALSPLLESSRVVVATAPEDPRGQELGPSGAVHAQTGLSLLNIDADGVVRKFQRSYKLPDGTLYPSLSERLAQAAGIGVQASTVPQTLRYIASDRNTLPVISFRDLVNGNVSYASLQDKLVLIGLTASGSDGANYLDVARQPVPGVLLQARAVSSLLSAPFQTVPLWSTMLLGLLAATITVLLRNLWGFWLALAAVGISVPLWLANIQFPGLTISLGAIAGLLLLALERWLQLRQLGVIDPLTGLGNRLAFTRAMEMRWAIRAERPLGLLLVDLSSFRETAHRLGAHAGDALFQQLAATLSSNKRRGDMVFRWGADEFLILVDNTDAQQLARFATKLQTSLSEMGGQTTSGRPSIGYAVTSSDLYTPTDLIERASRMRYRNKYRDDQST</sequence>
<dbReference type="AlphaFoldDB" id="A0A918CJ52"/>
<dbReference type="Pfam" id="PF00990">
    <property type="entry name" value="GGDEF"/>
    <property type="match status" value="1"/>
</dbReference>
<feature type="region of interest" description="Disordered" evidence="1">
    <location>
        <begin position="1"/>
        <end position="22"/>
    </location>
</feature>
<feature type="transmembrane region" description="Helical" evidence="2">
    <location>
        <begin position="333"/>
        <end position="349"/>
    </location>
</feature>
<dbReference type="NCBIfam" id="TIGR00254">
    <property type="entry name" value="GGDEF"/>
    <property type="match status" value="1"/>
</dbReference>
<dbReference type="InterPro" id="IPR000160">
    <property type="entry name" value="GGDEF_dom"/>
</dbReference>
<evidence type="ECO:0000313" key="5">
    <source>
        <dbReference type="Proteomes" id="UP000603865"/>
    </source>
</evidence>
<dbReference type="InterPro" id="IPR043128">
    <property type="entry name" value="Rev_trsase/Diguanyl_cyclase"/>
</dbReference>
<feature type="transmembrane region" description="Helical" evidence="2">
    <location>
        <begin position="310"/>
        <end position="327"/>
    </location>
</feature>
<accession>A0A918CJ52</accession>
<evidence type="ECO:0000256" key="2">
    <source>
        <dbReference type="SAM" id="Phobius"/>
    </source>
</evidence>
<dbReference type="Gene3D" id="3.30.70.270">
    <property type="match status" value="1"/>
</dbReference>
<dbReference type="CDD" id="cd01949">
    <property type="entry name" value="GGDEF"/>
    <property type="match status" value="1"/>
</dbReference>
<feature type="transmembrane region" description="Helical" evidence="2">
    <location>
        <begin position="286"/>
        <end position="305"/>
    </location>
</feature>
<feature type="domain" description="GGDEF" evidence="3">
    <location>
        <begin position="387"/>
        <end position="511"/>
    </location>
</feature>
<dbReference type="SMART" id="SM01080">
    <property type="entry name" value="CHASE2"/>
    <property type="match status" value="1"/>
</dbReference>
<dbReference type="InterPro" id="IPR052155">
    <property type="entry name" value="Biofilm_reg_signaling"/>
</dbReference>
<reference evidence="4" key="1">
    <citation type="journal article" date="2014" name="Int. J. Syst. Evol. Microbiol.">
        <title>Complete genome sequence of Corynebacterium casei LMG S-19264T (=DSM 44701T), isolated from a smear-ripened cheese.</title>
        <authorList>
            <consortium name="US DOE Joint Genome Institute (JGI-PGF)"/>
            <person name="Walter F."/>
            <person name="Albersmeier A."/>
            <person name="Kalinowski J."/>
            <person name="Ruckert C."/>
        </authorList>
    </citation>
    <scope>NUCLEOTIDE SEQUENCE</scope>
    <source>
        <strain evidence="4">JCM 31311</strain>
    </source>
</reference>
<evidence type="ECO:0000256" key="1">
    <source>
        <dbReference type="SAM" id="MobiDB-lite"/>
    </source>
</evidence>
<keyword evidence="2" id="KW-0472">Membrane</keyword>
<reference evidence="4" key="2">
    <citation type="submission" date="2020-09" db="EMBL/GenBank/DDBJ databases">
        <authorList>
            <person name="Sun Q."/>
            <person name="Ohkuma M."/>
        </authorList>
    </citation>
    <scope>NUCLEOTIDE SEQUENCE</scope>
    <source>
        <strain evidence="4">JCM 31311</strain>
    </source>
</reference>
<dbReference type="InterPro" id="IPR007890">
    <property type="entry name" value="CHASE2"/>
</dbReference>
<name>A0A918CJ52_9DEIO</name>
<dbReference type="Proteomes" id="UP000603865">
    <property type="component" value="Unassembled WGS sequence"/>
</dbReference>
<protein>
    <submittedName>
        <fullName evidence="4">Diguanylate cyclase</fullName>
    </submittedName>
</protein>
<comment type="caution">
    <text evidence="4">The sequence shown here is derived from an EMBL/GenBank/DDBJ whole genome shotgun (WGS) entry which is preliminary data.</text>
</comment>
<proteinExistence type="predicted"/>
<dbReference type="PROSITE" id="PS50887">
    <property type="entry name" value="GGDEF"/>
    <property type="match status" value="1"/>
</dbReference>
<dbReference type="SMART" id="SM00267">
    <property type="entry name" value="GGDEF"/>
    <property type="match status" value="1"/>
</dbReference>
<evidence type="ECO:0000259" key="3">
    <source>
        <dbReference type="PROSITE" id="PS50887"/>
    </source>
</evidence>
<evidence type="ECO:0000313" key="4">
    <source>
        <dbReference type="EMBL" id="GGR24317.1"/>
    </source>
</evidence>
<keyword evidence="2" id="KW-1133">Transmembrane helix</keyword>
<organism evidence="4 5">
    <name type="scientific">Deinococcus ruber</name>
    <dbReference type="NCBI Taxonomy" id="1848197"/>
    <lineage>
        <taxon>Bacteria</taxon>
        <taxon>Thermotogati</taxon>
        <taxon>Deinococcota</taxon>
        <taxon>Deinococci</taxon>
        <taxon>Deinococcales</taxon>
        <taxon>Deinococcaceae</taxon>
        <taxon>Deinococcus</taxon>
    </lineage>
</organism>
<dbReference type="PANTHER" id="PTHR44757">
    <property type="entry name" value="DIGUANYLATE CYCLASE DGCP"/>
    <property type="match status" value="1"/>
</dbReference>
<keyword evidence="2" id="KW-0812">Transmembrane</keyword>
<gene>
    <name evidence="4" type="ORF">GCM10008957_40010</name>
</gene>
<dbReference type="SUPFAM" id="SSF55073">
    <property type="entry name" value="Nucleotide cyclase"/>
    <property type="match status" value="1"/>
</dbReference>
<keyword evidence="5" id="KW-1185">Reference proteome</keyword>